<dbReference type="Gene3D" id="3.40.50.12160">
    <property type="entry name" value="Methylthiotransferase, N-terminal domain"/>
    <property type="match status" value="1"/>
</dbReference>
<dbReference type="SFLD" id="SFLDG01082">
    <property type="entry name" value="B12-binding_domain_containing"/>
    <property type="match status" value="1"/>
</dbReference>
<keyword evidence="4" id="KW-0949">S-adenosyl-L-methionine</keyword>
<dbReference type="InterPro" id="IPR007197">
    <property type="entry name" value="rSAM"/>
</dbReference>
<dbReference type="Pfam" id="PF04055">
    <property type="entry name" value="Radical_SAM"/>
    <property type="match status" value="1"/>
</dbReference>
<keyword evidence="6" id="KW-0408">Iron</keyword>
<dbReference type="AlphaFoldDB" id="A0A2Z5G667"/>
<dbReference type="PANTHER" id="PTHR11918:SF45">
    <property type="entry name" value="THREONYLCARBAMOYLADENOSINE TRNA METHYLTHIOTRANSFERASE"/>
    <property type="match status" value="1"/>
</dbReference>
<protein>
    <submittedName>
        <fullName evidence="10">tRNA-t(6)A37 methylthiotransferase</fullName>
    </submittedName>
</protein>
<dbReference type="InterPro" id="IPR006638">
    <property type="entry name" value="Elp3/MiaA/NifB-like_rSAM"/>
</dbReference>
<dbReference type="KEGG" id="abas:ACPOL_5017"/>
<dbReference type="InterPro" id="IPR006467">
    <property type="entry name" value="MiaB-like_bact"/>
</dbReference>
<proteinExistence type="predicted"/>
<dbReference type="InterPro" id="IPR038135">
    <property type="entry name" value="Methylthiotransferase_N_sf"/>
</dbReference>
<dbReference type="PROSITE" id="PS51449">
    <property type="entry name" value="MTTASE_N"/>
    <property type="match status" value="1"/>
</dbReference>
<dbReference type="InterPro" id="IPR013848">
    <property type="entry name" value="Methylthiotransferase_N"/>
</dbReference>
<dbReference type="EMBL" id="CP030840">
    <property type="protein sequence ID" value="AXC14277.1"/>
    <property type="molecule type" value="Genomic_DNA"/>
</dbReference>
<dbReference type="PANTHER" id="PTHR11918">
    <property type="entry name" value="RADICAL SAM PROTEINS"/>
    <property type="match status" value="1"/>
</dbReference>
<dbReference type="Gene3D" id="3.80.30.20">
    <property type="entry name" value="tm_1862 like domain"/>
    <property type="match status" value="1"/>
</dbReference>
<evidence type="ECO:0000256" key="5">
    <source>
        <dbReference type="ARBA" id="ARBA00022723"/>
    </source>
</evidence>
<dbReference type="SMART" id="SM00729">
    <property type="entry name" value="Elp3"/>
    <property type="match status" value="1"/>
</dbReference>
<feature type="domain" description="MTTase N-terminal" evidence="8">
    <location>
        <begin position="2"/>
        <end position="115"/>
    </location>
</feature>
<dbReference type="InterPro" id="IPR020612">
    <property type="entry name" value="Methylthiotransferase_CS"/>
</dbReference>
<evidence type="ECO:0000256" key="6">
    <source>
        <dbReference type="ARBA" id="ARBA00023004"/>
    </source>
</evidence>
<evidence type="ECO:0000313" key="10">
    <source>
        <dbReference type="EMBL" id="AXC14277.1"/>
    </source>
</evidence>
<dbReference type="InterPro" id="IPR058240">
    <property type="entry name" value="rSAM_sf"/>
</dbReference>
<dbReference type="GO" id="GO:0035598">
    <property type="term" value="F:tRNA (N(6)-L-threonylcarbamoyladenosine(37)-C(2))-methylthiotransferase activity"/>
    <property type="evidence" value="ECO:0007669"/>
    <property type="project" value="TreeGrafter"/>
</dbReference>
<keyword evidence="5" id="KW-0479">Metal-binding</keyword>
<accession>A0A2Z5G667</accession>
<evidence type="ECO:0000256" key="4">
    <source>
        <dbReference type="ARBA" id="ARBA00022691"/>
    </source>
</evidence>
<dbReference type="NCBIfam" id="TIGR00089">
    <property type="entry name" value="MiaB/RimO family radical SAM methylthiotransferase"/>
    <property type="match status" value="1"/>
</dbReference>
<keyword evidence="2" id="KW-0004">4Fe-4S</keyword>
<sequence>MAEYHVENFGCRASRADGEAIASRLRDSGVREAGQPGLADVVIVNTCSVTEEADRSARAYLRRIRRENPKARVVVTGCYAQRAPEELAALPGVHAVIGNSHKSRVVEAAIAQISSSDKGSGAFVPLNSLRPSSIESGAASVSIWHDPLFAHSELAALPFASDAHQTRPNLKIQDGCGNRCSFCIIPTTRGSSRSVNLKECLRAVEGFAAQGGQELVLSGINLGRWGRDLSPATRLEELVGAILEKTSLPRLRISSVEPMDWSADLIALFRMHGQDRGGGGPRLARHAHLPLQSGSDAILRAMHRRYRPWHYAAKLEEIRSASPGAAIGADVMIGFPGETDSLFAQTYDFIDRLPFTYLHVFPFSARPGTQAFAWHQSTPSSGNAVKERKIALRRLISRKNAEFRASLIGSTLSVVTLAGSSAFTTEALSDNFVKLMVEGAFAPNRLLRVRIAAMTPDGLTGVPVSAS</sequence>
<dbReference type="InterPro" id="IPR005839">
    <property type="entry name" value="Methylthiotransferase"/>
</dbReference>
<dbReference type="Pfam" id="PF00919">
    <property type="entry name" value="UPF0004"/>
    <property type="match status" value="1"/>
</dbReference>
<reference evidence="10 11" key="1">
    <citation type="journal article" date="2018" name="Front. Microbiol.">
        <title>Hydrolytic Capabilities as a Key to Environmental Success: Chitinolytic and Cellulolytic Acidobacteria From Acidic Sub-arctic Soils and Boreal Peatlands.</title>
        <authorList>
            <person name="Belova S.E."/>
            <person name="Ravin N.V."/>
            <person name="Pankratov T.A."/>
            <person name="Rakitin A.L."/>
            <person name="Ivanova A.A."/>
            <person name="Beletsky A.V."/>
            <person name="Mardanov A.V."/>
            <person name="Sinninghe Damste J.S."/>
            <person name="Dedysh S.N."/>
        </authorList>
    </citation>
    <scope>NUCLEOTIDE SEQUENCE [LARGE SCALE GENOMIC DNA]</scope>
    <source>
        <strain evidence="10 11">SBC82</strain>
    </source>
</reference>
<dbReference type="PROSITE" id="PS01278">
    <property type="entry name" value="MTTASE_RADICAL"/>
    <property type="match status" value="1"/>
</dbReference>
<dbReference type="PROSITE" id="PS51918">
    <property type="entry name" value="RADICAL_SAM"/>
    <property type="match status" value="1"/>
</dbReference>
<gene>
    <name evidence="10" type="ORF">ACPOL_5017</name>
</gene>
<evidence type="ECO:0000259" key="8">
    <source>
        <dbReference type="PROSITE" id="PS51449"/>
    </source>
</evidence>
<dbReference type="GO" id="GO:0046872">
    <property type="term" value="F:metal ion binding"/>
    <property type="evidence" value="ECO:0007669"/>
    <property type="project" value="UniProtKB-KW"/>
</dbReference>
<dbReference type="SFLD" id="SFLDS00029">
    <property type="entry name" value="Radical_SAM"/>
    <property type="match status" value="1"/>
</dbReference>
<evidence type="ECO:0000256" key="7">
    <source>
        <dbReference type="ARBA" id="ARBA00023014"/>
    </source>
</evidence>
<dbReference type="CDD" id="cd01335">
    <property type="entry name" value="Radical_SAM"/>
    <property type="match status" value="1"/>
</dbReference>
<organism evidence="10 11">
    <name type="scientific">Acidisarcina polymorpha</name>
    <dbReference type="NCBI Taxonomy" id="2211140"/>
    <lineage>
        <taxon>Bacteria</taxon>
        <taxon>Pseudomonadati</taxon>
        <taxon>Acidobacteriota</taxon>
        <taxon>Terriglobia</taxon>
        <taxon>Terriglobales</taxon>
        <taxon>Acidobacteriaceae</taxon>
        <taxon>Acidisarcina</taxon>
    </lineage>
</organism>
<feature type="domain" description="Radical SAM core" evidence="9">
    <location>
        <begin position="162"/>
        <end position="402"/>
    </location>
</feature>
<name>A0A2Z5G667_9BACT</name>
<evidence type="ECO:0000256" key="2">
    <source>
        <dbReference type="ARBA" id="ARBA00022485"/>
    </source>
</evidence>
<dbReference type="SUPFAM" id="SSF102114">
    <property type="entry name" value="Radical SAM enzymes"/>
    <property type="match status" value="1"/>
</dbReference>
<evidence type="ECO:0000259" key="9">
    <source>
        <dbReference type="PROSITE" id="PS51918"/>
    </source>
</evidence>
<keyword evidence="7" id="KW-0411">Iron-sulfur</keyword>
<evidence type="ECO:0000256" key="3">
    <source>
        <dbReference type="ARBA" id="ARBA00022679"/>
    </source>
</evidence>
<keyword evidence="11" id="KW-1185">Reference proteome</keyword>
<evidence type="ECO:0000313" key="11">
    <source>
        <dbReference type="Proteomes" id="UP000253606"/>
    </source>
</evidence>
<dbReference type="NCBIfam" id="TIGR01579">
    <property type="entry name" value="MiaB-like-C"/>
    <property type="match status" value="1"/>
</dbReference>
<dbReference type="GO" id="GO:0051539">
    <property type="term" value="F:4 iron, 4 sulfur cluster binding"/>
    <property type="evidence" value="ECO:0007669"/>
    <property type="project" value="UniProtKB-KW"/>
</dbReference>
<evidence type="ECO:0000256" key="1">
    <source>
        <dbReference type="ARBA" id="ARBA00001966"/>
    </source>
</evidence>
<comment type="cofactor">
    <cofactor evidence="1">
        <name>[4Fe-4S] cluster</name>
        <dbReference type="ChEBI" id="CHEBI:49883"/>
    </cofactor>
</comment>
<dbReference type="InterPro" id="IPR023404">
    <property type="entry name" value="rSAM_horseshoe"/>
</dbReference>
<keyword evidence="3 10" id="KW-0808">Transferase</keyword>
<dbReference type="Proteomes" id="UP000253606">
    <property type="component" value="Chromosome"/>
</dbReference>